<reference evidence="2" key="1">
    <citation type="submission" date="2017-06" db="EMBL/GenBank/DDBJ databases">
        <authorList>
            <person name="Varghese N."/>
            <person name="Submissions S."/>
        </authorList>
    </citation>
    <scope>NUCLEOTIDE SEQUENCE [LARGE SCALE GENOMIC DNA]</scope>
    <source>
        <strain evidence="2">JCM 23211</strain>
    </source>
</reference>
<dbReference type="EMBL" id="FZOW01000024">
    <property type="protein sequence ID" value="SNT47316.1"/>
    <property type="molecule type" value="Genomic_DNA"/>
</dbReference>
<dbReference type="InterPro" id="IPR053714">
    <property type="entry name" value="Iso_Racemase_Enz_sf"/>
</dbReference>
<proteinExistence type="predicted"/>
<dbReference type="AlphaFoldDB" id="A0A239MX73"/>
<organism evidence="1 2">
    <name type="scientific">Rhodococcoides kyotonense</name>
    <dbReference type="NCBI Taxonomy" id="398843"/>
    <lineage>
        <taxon>Bacteria</taxon>
        <taxon>Bacillati</taxon>
        <taxon>Actinomycetota</taxon>
        <taxon>Actinomycetes</taxon>
        <taxon>Mycobacteriales</taxon>
        <taxon>Nocardiaceae</taxon>
        <taxon>Rhodococcoides</taxon>
    </lineage>
</organism>
<dbReference type="Gene3D" id="3.40.50.12500">
    <property type="match status" value="1"/>
</dbReference>
<evidence type="ECO:0008006" key="3">
    <source>
        <dbReference type="Google" id="ProtNLM"/>
    </source>
</evidence>
<evidence type="ECO:0000313" key="1">
    <source>
        <dbReference type="EMBL" id="SNT47316.1"/>
    </source>
</evidence>
<dbReference type="OrthoDB" id="3531441at2"/>
<sequence length="225" mass="23380">MPHDHPPLVALISAVDTAITPIHTAFDEHYPTAQLWNIIDDRLLSDAAAHGAVTTALHRRMQRLIDHVVEGGADAVLLTCSMYASVAHEKATGASIPILGPDDALFQAVTASGYRRITVVSSAPGPLADSIARLRRMVDSDVTVDGALAAEAAGPARHGNLDLITQSICAAVTSTATAPDAVVLGQYSLTPVAPRIETATGIATLAGPDHAVRNLRARLEAAVPS</sequence>
<name>A0A239MX73_9NOCA</name>
<protein>
    <recommendedName>
        <fullName evidence="3">Asp/Glu/hydantoin racemase</fullName>
    </recommendedName>
</protein>
<dbReference type="Proteomes" id="UP000198327">
    <property type="component" value="Unassembled WGS sequence"/>
</dbReference>
<evidence type="ECO:0000313" key="2">
    <source>
        <dbReference type="Proteomes" id="UP000198327"/>
    </source>
</evidence>
<dbReference type="RefSeq" id="WP_089251972.1">
    <property type="nucleotide sequence ID" value="NZ_FZOW01000024.1"/>
</dbReference>
<keyword evidence="2" id="KW-1185">Reference proteome</keyword>
<accession>A0A239MX73</accession>
<gene>
    <name evidence="1" type="ORF">SAMN05421642_12430</name>
</gene>